<reference evidence="3" key="3">
    <citation type="submission" date="2025-09" db="UniProtKB">
        <authorList>
            <consortium name="Ensembl"/>
        </authorList>
    </citation>
    <scope>IDENTIFICATION</scope>
</reference>
<dbReference type="PANTHER" id="PTHR14569">
    <property type="entry name" value="LYMPHOCYTE ANTIGEN 6 FAMILY MEMBER G6E"/>
    <property type="match status" value="1"/>
</dbReference>
<dbReference type="GO" id="GO:0030549">
    <property type="term" value="F:acetylcholine receptor activator activity"/>
    <property type="evidence" value="ECO:0007669"/>
    <property type="project" value="TreeGrafter"/>
</dbReference>
<reference evidence="4" key="1">
    <citation type="submission" date="2016-06" db="EMBL/GenBank/DDBJ databases">
        <title>De novo assembly and RNA-Seq shows season-dependent expression and editing in black bear kidneys.</title>
        <authorList>
            <person name="Korstanje R."/>
            <person name="Srivastava A."/>
            <person name="Sarsani V.K."/>
            <person name="Sheehan S.M."/>
            <person name="Seger R.L."/>
            <person name="Barter M.E."/>
            <person name="Lindqvist C."/>
            <person name="Brody L.C."/>
            <person name="Mullikin J.C."/>
        </authorList>
    </citation>
    <scope>NUCLEOTIDE SEQUENCE [LARGE SCALE GENOMIC DNA]</scope>
</reference>
<dbReference type="AlphaFoldDB" id="A0A452R9H0"/>
<evidence type="ECO:0008006" key="5">
    <source>
        <dbReference type="Google" id="ProtNLM"/>
    </source>
</evidence>
<dbReference type="GO" id="GO:0095500">
    <property type="term" value="P:acetylcholine receptor signaling pathway"/>
    <property type="evidence" value="ECO:0007669"/>
    <property type="project" value="TreeGrafter"/>
</dbReference>
<feature type="region of interest" description="Disordered" evidence="1">
    <location>
        <begin position="146"/>
        <end position="167"/>
    </location>
</feature>
<reference evidence="3" key="2">
    <citation type="submission" date="2025-08" db="UniProtKB">
        <authorList>
            <consortium name="Ensembl"/>
        </authorList>
    </citation>
    <scope>IDENTIFICATION</scope>
</reference>
<dbReference type="InterPro" id="IPR039700">
    <property type="entry name" value="Ly6g6e"/>
</dbReference>
<dbReference type="GO" id="GO:0005886">
    <property type="term" value="C:plasma membrane"/>
    <property type="evidence" value="ECO:0007669"/>
    <property type="project" value="TreeGrafter"/>
</dbReference>
<accession>A0A452R9H0</accession>
<feature type="signal peptide" evidence="2">
    <location>
        <begin position="1"/>
        <end position="18"/>
    </location>
</feature>
<dbReference type="Ensembl" id="ENSUAMT00000017075.1">
    <property type="protein sequence ID" value="ENSUAMP00000015227.1"/>
    <property type="gene ID" value="ENSUAMG00000012221.1"/>
</dbReference>
<keyword evidence="2" id="KW-0732">Signal</keyword>
<dbReference type="GO" id="GO:0045202">
    <property type="term" value="C:synapse"/>
    <property type="evidence" value="ECO:0007669"/>
    <property type="project" value="GOC"/>
</dbReference>
<evidence type="ECO:0000313" key="4">
    <source>
        <dbReference type="Proteomes" id="UP000291022"/>
    </source>
</evidence>
<dbReference type="GeneTree" id="ENSGT00390000007175"/>
<dbReference type="GO" id="GO:0002029">
    <property type="term" value="P:desensitization of G protein-coupled receptor signaling pathway"/>
    <property type="evidence" value="ECO:0007669"/>
    <property type="project" value="TreeGrafter"/>
</dbReference>
<protein>
    <recommendedName>
        <fullName evidence="5">Lymphocyte antigen 6 family member G6E</fullName>
    </recommendedName>
</protein>
<dbReference type="STRING" id="9643.ENSUAMP00000015227"/>
<keyword evidence="4" id="KW-1185">Reference proteome</keyword>
<feature type="region of interest" description="Disordered" evidence="1">
    <location>
        <begin position="105"/>
        <end position="128"/>
    </location>
</feature>
<sequence length="167" mass="17520">MGTSSIFLCILFLCGALGLTTPPPPARGRLRCYTCSFAKPCYPVPTECQDDEACGISIGTSGRTWAQWPFSRPISIQPSIHPAFPVAPQPLPPSFPGPQHSLFVPQSRMRSSSGKAASHGPSALCRAVPPTGRAPTLCGTTAVSRTCATRPPRCGRSPAPSSPPFSS</sequence>
<dbReference type="Proteomes" id="UP000291022">
    <property type="component" value="Unassembled WGS sequence"/>
</dbReference>
<dbReference type="GO" id="GO:0033130">
    <property type="term" value="F:acetylcholine receptor binding"/>
    <property type="evidence" value="ECO:0007669"/>
    <property type="project" value="TreeGrafter"/>
</dbReference>
<feature type="chain" id="PRO_5019191387" description="Lymphocyte antigen 6 family member G6E" evidence="2">
    <location>
        <begin position="19"/>
        <end position="167"/>
    </location>
</feature>
<name>A0A452R9H0_URSAM</name>
<evidence type="ECO:0000313" key="3">
    <source>
        <dbReference type="Ensembl" id="ENSUAMP00000015227.1"/>
    </source>
</evidence>
<dbReference type="PANTHER" id="PTHR14569:SF0">
    <property type="entry name" value="LYMPHOCYTE ANTIGEN 6 FAMILY MEMBER G6E"/>
    <property type="match status" value="1"/>
</dbReference>
<proteinExistence type="predicted"/>
<evidence type="ECO:0000256" key="2">
    <source>
        <dbReference type="SAM" id="SignalP"/>
    </source>
</evidence>
<evidence type="ECO:0000256" key="1">
    <source>
        <dbReference type="SAM" id="MobiDB-lite"/>
    </source>
</evidence>
<organism evidence="3 4">
    <name type="scientific">Ursus americanus</name>
    <name type="common">American black bear</name>
    <name type="synonym">Euarctos americanus</name>
    <dbReference type="NCBI Taxonomy" id="9643"/>
    <lineage>
        <taxon>Eukaryota</taxon>
        <taxon>Metazoa</taxon>
        <taxon>Chordata</taxon>
        <taxon>Craniata</taxon>
        <taxon>Vertebrata</taxon>
        <taxon>Euteleostomi</taxon>
        <taxon>Mammalia</taxon>
        <taxon>Eutheria</taxon>
        <taxon>Laurasiatheria</taxon>
        <taxon>Carnivora</taxon>
        <taxon>Caniformia</taxon>
        <taxon>Ursidae</taxon>
        <taxon>Ursus</taxon>
    </lineage>
</organism>